<name>A0A6P8J8K2_ACTTE</name>
<dbReference type="GO" id="GO:0000290">
    <property type="term" value="P:deadenylation-dependent decapping of nuclear-transcribed mRNA"/>
    <property type="evidence" value="ECO:0007669"/>
    <property type="project" value="InterPro"/>
</dbReference>
<dbReference type="RefSeq" id="XP_031574113.1">
    <property type="nucleotide sequence ID" value="XM_031718253.1"/>
</dbReference>
<organism evidence="19 20">
    <name type="scientific">Actinia tenebrosa</name>
    <name type="common">Australian red waratah sea anemone</name>
    <dbReference type="NCBI Taxonomy" id="6105"/>
    <lineage>
        <taxon>Eukaryota</taxon>
        <taxon>Metazoa</taxon>
        <taxon>Cnidaria</taxon>
        <taxon>Anthozoa</taxon>
        <taxon>Hexacorallia</taxon>
        <taxon>Actiniaria</taxon>
        <taxon>Actiniidae</taxon>
        <taxon>Actinia</taxon>
    </lineage>
</organism>
<comment type="cofactor">
    <cofactor evidence="1">
        <name>Mn(2+)</name>
        <dbReference type="ChEBI" id="CHEBI:29035"/>
    </cofactor>
</comment>
<dbReference type="CDD" id="cd03672">
    <property type="entry name" value="NUDIX_Dcp2p_Nudt20"/>
    <property type="match status" value="1"/>
</dbReference>
<dbReference type="GO" id="GO:0140933">
    <property type="term" value="F:5'-(N(7)-methylguanosine 5'-triphospho)-[mRNA] hydrolase activity"/>
    <property type="evidence" value="ECO:0007669"/>
    <property type="project" value="UniProtKB-EC"/>
</dbReference>
<evidence type="ECO:0000256" key="7">
    <source>
        <dbReference type="ARBA" id="ARBA00022553"/>
    </source>
</evidence>
<keyword evidence="19" id="KW-1185">Reference proteome</keyword>
<evidence type="ECO:0000256" key="3">
    <source>
        <dbReference type="ARBA" id="ARBA00004123"/>
    </source>
</evidence>
<dbReference type="Gene3D" id="3.90.79.10">
    <property type="entry name" value="Nucleoside Triphosphate Pyrophosphohydrolase"/>
    <property type="match status" value="1"/>
</dbReference>
<dbReference type="GO" id="GO:0003723">
    <property type="term" value="F:RNA binding"/>
    <property type="evidence" value="ECO:0007669"/>
    <property type="project" value="UniProtKB-KW"/>
</dbReference>
<evidence type="ECO:0000313" key="19">
    <source>
        <dbReference type="Proteomes" id="UP000515163"/>
    </source>
</evidence>
<dbReference type="InterPro" id="IPR007722">
    <property type="entry name" value="DCP2_BoxA"/>
</dbReference>
<dbReference type="Gene3D" id="1.10.10.1050">
    <property type="entry name" value="Dcp2, box A domain"/>
    <property type="match status" value="1"/>
</dbReference>
<evidence type="ECO:0000256" key="10">
    <source>
        <dbReference type="ARBA" id="ARBA00022884"/>
    </source>
</evidence>
<dbReference type="InterPro" id="IPR000086">
    <property type="entry name" value="NUDIX_hydrolase_dom"/>
</dbReference>
<dbReference type="InterPro" id="IPR015797">
    <property type="entry name" value="NUDIX_hydrolase-like_dom_sf"/>
</dbReference>
<dbReference type="GO" id="GO:0005634">
    <property type="term" value="C:nucleus"/>
    <property type="evidence" value="ECO:0007669"/>
    <property type="project" value="UniProtKB-SubCell"/>
</dbReference>
<gene>
    <name evidence="20" type="primary">LOC116307927</name>
</gene>
<evidence type="ECO:0000256" key="4">
    <source>
        <dbReference type="ARBA" id="ARBA00004201"/>
    </source>
</evidence>
<evidence type="ECO:0000256" key="12">
    <source>
        <dbReference type="ARBA" id="ARBA00023242"/>
    </source>
</evidence>
<dbReference type="AlphaFoldDB" id="A0A6P8J8K2"/>
<dbReference type="FunFam" id="1.10.10.1050:FF:000001">
    <property type="entry name" value="M7GpppN-mRNA hydrolase isoform 2"/>
    <property type="match status" value="1"/>
</dbReference>
<dbReference type="SMART" id="SM01125">
    <property type="entry name" value="DCP2"/>
    <property type="match status" value="1"/>
</dbReference>
<evidence type="ECO:0000256" key="15">
    <source>
        <dbReference type="ARBA" id="ARBA00068566"/>
    </source>
</evidence>
<dbReference type="Proteomes" id="UP000515163">
    <property type="component" value="Unplaced"/>
</dbReference>
<evidence type="ECO:0000256" key="11">
    <source>
        <dbReference type="ARBA" id="ARBA00023211"/>
    </source>
</evidence>
<evidence type="ECO:0000256" key="6">
    <source>
        <dbReference type="ARBA" id="ARBA00022490"/>
    </source>
</evidence>
<feature type="compositionally biased region" description="Basic and acidic residues" evidence="17">
    <location>
        <begin position="283"/>
        <end position="296"/>
    </location>
</feature>
<dbReference type="Pfam" id="PF00293">
    <property type="entry name" value="NUDIX"/>
    <property type="match status" value="1"/>
</dbReference>
<dbReference type="GO" id="GO:0000184">
    <property type="term" value="P:nuclear-transcribed mRNA catabolic process, nonsense-mediated decay"/>
    <property type="evidence" value="ECO:0007669"/>
    <property type="project" value="InterPro"/>
</dbReference>
<dbReference type="Pfam" id="PF05026">
    <property type="entry name" value="DCP2"/>
    <property type="match status" value="1"/>
</dbReference>
<evidence type="ECO:0000259" key="18">
    <source>
        <dbReference type="PROSITE" id="PS51462"/>
    </source>
</evidence>
<sequence>MASESEPDSPMVYNRSIPAEILEDLCSRFLINIPDEERKDVVRLCFQIELAHWFYIDFHRQENPDLPGCGIKEFTRIIFNHFPFLNKSDEDINQIFANWRKYKLKVPVFGAIIVNETLDKCILVQPAMSKTSWGFPKGKVNKDEDEFECAIREVYEETGFDMRKYAEPTDFIERKIHDHAIRLYVVLGVPENTQFQPQTRGEIRDIRWFKIEHLPAHKKDTSCNEYLNCNPSNFFMVIPFVKDLRRRLTNKTPRPSSQNSISNREEFDSPIRIQLQKLVDKEDARIESERKQAAAERRRKAQQEKFLAQHAMSHPLRDHHQREQEGLRTARDYQSPTGERDSRYSRGSPVLKQYQEQQPTIKILQRPERASSPLDTKIPQDTRDKPSLRYYKTSNVSRSLDYVQDSNPLQKLLHGTSDLNSIPSSVSYGPFSPIYQPSSMSSYGTTPTHPTTRYPGYQSELWKQDHTSVQIEQHMDPLTKLRLLSASATTVHHTKLKTSVQENSNTRTEEKVLFSAPAFVNFAFNRKAILATLDGS</sequence>
<comment type="function">
    <text evidence="14">Decapping metalloenzyme that catalyzes the cleavage of the cap structure on mRNAs. Removes the 7-methyl guanine cap structure from mRNA molecules, yielding a 5'-phosphorylated mRNA fragment and 7m-GDP. Necessary for the degradation of mRNAs, both in normal mRNA turnover and in nonsense-mediated mRNA decay. Plays a role in replication-dependent histone mRNA degradation. Has higher activity towards mRNAs that lack a poly(A) tail. Has no activity towards a cap structure lacking an RNA moiety. The presence of a N(6)-methyladenosine methylation at the second transcribed position of mRNAs (N(6),2'-O-dimethyladenosine cap; m6A(m)) provides resistance to DCP2-mediated decapping. Blocks autophagy in nutrient-rich conditions by repressing the expression of ATG-related genes through degradation of their transcripts.</text>
</comment>
<dbReference type="SUPFAM" id="SSF140586">
    <property type="entry name" value="Dcp2 domain-like"/>
    <property type="match status" value="1"/>
</dbReference>
<feature type="region of interest" description="Disordered" evidence="17">
    <location>
        <begin position="283"/>
        <end position="388"/>
    </location>
</feature>
<comment type="similarity">
    <text evidence="5">Belongs to the Nudix hydrolase family. DCP2 subfamily.</text>
</comment>
<evidence type="ECO:0000256" key="2">
    <source>
        <dbReference type="ARBA" id="ARBA00001946"/>
    </source>
</evidence>
<comment type="subcellular location">
    <subcellularLocation>
        <location evidence="4">Cytoplasm</location>
        <location evidence="4">P-body</location>
    </subcellularLocation>
    <subcellularLocation>
        <location evidence="3">Nucleus</location>
    </subcellularLocation>
</comment>
<dbReference type="InterPro" id="IPR020084">
    <property type="entry name" value="NUDIX_hydrolase_CS"/>
</dbReference>
<evidence type="ECO:0000256" key="13">
    <source>
        <dbReference type="ARBA" id="ARBA00047661"/>
    </source>
</evidence>
<feature type="compositionally biased region" description="Basic and acidic residues" evidence="17">
    <location>
        <begin position="315"/>
        <end position="331"/>
    </location>
</feature>
<dbReference type="PROSITE" id="PS51462">
    <property type="entry name" value="NUDIX"/>
    <property type="match status" value="1"/>
</dbReference>
<feature type="domain" description="Nudix hydrolase" evidence="18">
    <location>
        <begin position="104"/>
        <end position="231"/>
    </location>
</feature>
<keyword evidence="11" id="KW-0464">Manganese</keyword>
<dbReference type="GeneID" id="116307927"/>
<dbReference type="PANTHER" id="PTHR23114:SF17">
    <property type="entry name" value="M7GPPPN-MRNA HYDROLASE"/>
    <property type="match status" value="1"/>
</dbReference>
<dbReference type="FunFam" id="3.90.79.10:FF:000003">
    <property type="entry name" value="M7GpppN-mRNA hydrolase isoform 2"/>
    <property type="match status" value="1"/>
</dbReference>
<proteinExistence type="inferred from homology"/>
<comment type="cofactor">
    <cofactor evidence="2">
        <name>Mg(2+)</name>
        <dbReference type="ChEBI" id="CHEBI:18420"/>
    </cofactor>
</comment>
<reference evidence="20" key="1">
    <citation type="submission" date="2025-08" db="UniProtKB">
        <authorList>
            <consortium name="RefSeq"/>
        </authorList>
    </citation>
    <scope>IDENTIFICATION</scope>
    <source>
        <tissue evidence="20">Tentacle</tissue>
    </source>
</reference>
<dbReference type="InterPro" id="IPR036189">
    <property type="entry name" value="DCP2_BoxA_sf"/>
</dbReference>
<evidence type="ECO:0000256" key="1">
    <source>
        <dbReference type="ARBA" id="ARBA00001936"/>
    </source>
</evidence>
<dbReference type="PROSITE" id="PS00893">
    <property type="entry name" value="NUDIX_BOX"/>
    <property type="match status" value="1"/>
</dbReference>
<keyword evidence="9" id="KW-0378">Hydrolase</keyword>
<dbReference type="KEGG" id="aten:116307927"/>
<evidence type="ECO:0000256" key="16">
    <source>
        <dbReference type="ARBA" id="ARBA00078183"/>
    </source>
</evidence>
<dbReference type="InParanoid" id="A0A6P8J8K2"/>
<dbReference type="OrthoDB" id="5958584at2759"/>
<keyword evidence="12" id="KW-0539">Nucleus</keyword>
<dbReference type="SUPFAM" id="SSF55811">
    <property type="entry name" value="Nudix"/>
    <property type="match status" value="1"/>
</dbReference>
<evidence type="ECO:0000256" key="14">
    <source>
        <dbReference type="ARBA" id="ARBA00060003"/>
    </source>
</evidence>
<dbReference type="InterPro" id="IPR044099">
    <property type="entry name" value="Dcp2_NUDIX"/>
</dbReference>
<dbReference type="GO" id="GO:0030145">
    <property type="term" value="F:manganese ion binding"/>
    <property type="evidence" value="ECO:0007669"/>
    <property type="project" value="InterPro"/>
</dbReference>
<keyword evidence="7" id="KW-0597">Phosphoprotein</keyword>
<evidence type="ECO:0000256" key="5">
    <source>
        <dbReference type="ARBA" id="ARBA00005279"/>
    </source>
</evidence>
<feature type="compositionally biased region" description="Basic and acidic residues" evidence="17">
    <location>
        <begin position="378"/>
        <end position="387"/>
    </location>
</feature>
<evidence type="ECO:0000256" key="8">
    <source>
        <dbReference type="ARBA" id="ARBA00022723"/>
    </source>
</evidence>
<evidence type="ECO:0000256" key="9">
    <source>
        <dbReference type="ARBA" id="ARBA00022801"/>
    </source>
</evidence>
<keyword evidence="8" id="KW-0479">Metal-binding</keyword>
<dbReference type="GO" id="GO:0000932">
    <property type="term" value="C:P-body"/>
    <property type="evidence" value="ECO:0007669"/>
    <property type="project" value="UniProtKB-SubCell"/>
</dbReference>
<keyword evidence="10" id="KW-0694">RNA-binding</keyword>
<accession>A0A6P8J8K2</accession>
<protein>
    <recommendedName>
        <fullName evidence="15">m7GpppN-mRNA hydrolase</fullName>
    </recommendedName>
    <alternativeName>
        <fullName evidence="16">mRNA-decapping enzyme 2</fullName>
    </alternativeName>
</protein>
<dbReference type="PANTHER" id="PTHR23114">
    <property type="entry name" value="M7GPPPN-MRNA HYDROLASE"/>
    <property type="match status" value="1"/>
</dbReference>
<evidence type="ECO:0000256" key="17">
    <source>
        <dbReference type="SAM" id="MobiDB-lite"/>
    </source>
</evidence>
<evidence type="ECO:0000313" key="20">
    <source>
        <dbReference type="RefSeq" id="XP_031574113.1"/>
    </source>
</evidence>
<keyword evidence="6" id="KW-0963">Cytoplasm</keyword>
<comment type="catalytic activity">
    <reaction evidence="13">
        <text>a 5'-end (N(7)-methyl 5'-triphosphoguanosine)-ribonucleoside in mRNA + H2O = N(7)-methyl-GDP + a 5'-end phospho-ribonucleoside in mRNA + 2 H(+)</text>
        <dbReference type="Rhea" id="RHEA:67484"/>
        <dbReference type="Rhea" id="RHEA-COMP:15692"/>
        <dbReference type="Rhea" id="RHEA-COMP:17167"/>
        <dbReference type="ChEBI" id="CHEBI:15377"/>
        <dbReference type="ChEBI" id="CHEBI:15378"/>
        <dbReference type="ChEBI" id="CHEBI:63714"/>
        <dbReference type="ChEBI" id="CHEBI:138282"/>
        <dbReference type="ChEBI" id="CHEBI:156461"/>
        <dbReference type="EC" id="3.6.1.62"/>
    </reaction>
    <physiologicalReaction direction="left-to-right" evidence="13">
        <dbReference type="Rhea" id="RHEA:67485"/>
    </physiologicalReaction>
</comment>